<dbReference type="AlphaFoldDB" id="A0A7T0LLK2"/>
<sequence>MSVRLRGGASVLRRADGEVQVGAEPGRAPVLTGLSEDDTAMLVQLGEQAHSARRRARRKQVGPARTRELYAELSRHGVLADDAAPTDPDLLHWEAHGVDARERARRLSRSAVLVRGQGPIASRLAALLASVGLGAVRPFGQAGDVGGLPMGVTPALAVTVDDYTLHPLSARAVAQSGLVHLPVVVRPLSVRVGPALGPERLLCATCLALHETDADPAWPLLTVQSLLLPAAPMEGLLVEQAAVLAARAVLDCLGDAPWRWQATSVDIGVDEPLGLVRRWEPHPQCLCGQLLAGTQADTPATCVSEQLKPPSSSSS</sequence>
<dbReference type="KEGG" id="arep:ID810_03390"/>
<evidence type="ECO:0000313" key="1">
    <source>
        <dbReference type="EMBL" id="QPL06007.1"/>
    </source>
</evidence>
<accession>A0A7T0LLK2</accession>
<dbReference type="Proteomes" id="UP000594637">
    <property type="component" value="Chromosome"/>
</dbReference>
<organism evidence="1 2">
    <name type="scientific">Actinomyces respiraculi</name>
    <dbReference type="NCBI Taxonomy" id="2744574"/>
    <lineage>
        <taxon>Bacteria</taxon>
        <taxon>Bacillati</taxon>
        <taxon>Actinomycetota</taxon>
        <taxon>Actinomycetes</taxon>
        <taxon>Actinomycetales</taxon>
        <taxon>Actinomycetaceae</taxon>
        <taxon>Actinomyces</taxon>
    </lineage>
</organism>
<dbReference type="EMBL" id="CP063989">
    <property type="protein sequence ID" value="QPL06007.1"/>
    <property type="molecule type" value="Genomic_DNA"/>
</dbReference>
<name>A0A7T0LLK2_9ACTO</name>
<dbReference type="RefSeq" id="WP_166855153.1">
    <property type="nucleotide sequence ID" value="NZ_CP063989.1"/>
</dbReference>
<protein>
    <submittedName>
        <fullName evidence="1">Thiamine biosynthesis protein ThiF</fullName>
    </submittedName>
</protein>
<keyword evidence="2" id="KW-1185">Reference proteome</keyword>
<reference evidence="1 2" key="1">
    <citation type="submission" date="2020-11" db="EMBL/GenBank/DDBJ databases">
        <title>Actinomyces sp. ZJ750.</title>
        <authorList>
            <person name="Zhou J."/>
        </authorList>
    </citation>
    <scope>NUCLEOTIDE SEQUENCE [LARGE SCALE GENOMIC DNA]</scope>
    <source>
        <strain evidence="1 2">ZJ750</strain>
    </source>
</reference>
<gene>
    <name evidence="1" type="ORF">ID810_03390</name>
</gene>
<dbReference type="Gene3D" id="3.40.50.720">
    <property type="entry name" value="NAD(P)-binding Rossmann-like Domain"/>
    <property type="match status" value="1"/>
</dbReference>
<evidence type="ECO:0000313" key="2">
    <source>
        <dbReference type="Proteomes" id="UP000594637"/>
    </source>
</evidence>
<proteinExistence type="predicted"/>